<dbReference type="EMBL" id="SDPU01000035">
    <property type="protein sequence ID" value="RYU09651.1"/>
    <property type="molecule type" value="Genomic_DNA"/>
</dbReference>
<keyword evidence="2" id="KW-0413">Isomerase</keyword>
<reference evidence="2 3" key="1">
    <citation type="submission" date="2019-01" db="EMBL/GenBank/DDBJ databases">
        <title>Nocardioides guangzhouensis sp. nov., an actinobacterium isolated from soil.</title>
        <authorList>
            <person name="Fu Y."/>
            <person name="Cai Y."/>
            <person name="Lin Z."/>
            <person name="Chen P."/>
        </authorList>
    </citation>
    <scope>NUCLEOTIDE SEQUENCE [LARGE SCALE GENOMIC DNA]</scope>
    <source>
        <strain evidence="2 3">NBRC 105384</strain>
    </source>
</reference>
<dbReference type="InterPro" id="IPR050312">
    <property type="entry name" value="IolE/XylAMocC-like"/>
</dbReference>
<feature type="domain" description="Xylose isomerase-like TIM barrel" evidence="1">
    <location>
        <begin position="21"/>
        <end position="259"/>
    </location>
</feature>
<evidence type="ECO:0000313" key="3">
    <source>
        <dbReference type="Proteomes" id="UP000291189"/>
    </source>
</evidence>
<protein>
    <submittedName>
        <fullName evidence="2">Sugar phosphate isomerase/epimerase</fullName>
    </submittedName>
</protein>
<dbReference type="InterPro" id="IPR013022">
    <property type="entry name" value="Xyl_isomerase-like_TIM-brl"/>
</dbReference>
<dbReference type="Gene3D" id="3.20.20.150">
    <property type="entry name" value="Divalent-metal-dependent TIM barrel enzymes"/>
    <property type="match status" value="1"/>
</dbReference>
<evidence type="ECO:0000313" key="2">
    <source>
        <dbReference type="EMBL" id="RYU09651.1"/>
    </source>
</evidence>
<evidence type="ECO:0000259" key="1">
    <source>
        <dbReference type="Pfam" id="PF01261"/>
    </source>
</evidence>
<dbReference type="RefSeq" id="WP_129989416.1">
    <property type="nucleotide sequence ID" value="NZ_SDPU01000035.1"/>
</dbReference>
<keyword evidence="3" id="KW-1185">Reference proteome</keyword>
<sequence length="274" mass="29281">MRISISNIAWSPADDDAVAEILRAYGVDAVDVAPAKYVPDVLTASDADLLDVRRAWEVRGFEITGMQSLLFGTSGFNVFGPEDVRERMLDYLGAVCRVGSALGARQLVFGSPRNRDRAGLDDDTVLDVSTGFFHALGDRAAAHGVVVDLEPNPTKYGANFMTTSAETAEVVRRVQHPAIRMQLDLGACTMNGEDVAEVVPAVSDIVGHVHLSEPGLAPVGDGSGDHEWAARVLQQHLPGHVACIEMLMTEEEPAVAAVERAVAFVTQRYGQGAS</sequence>
<comment type="caution">
    <text evidence="2">The sequence shown here is derived from an EMBL/GenBank/DDBJ whole genome shotgun (WGS) entry which is preliminary data.</text>
</comment>
<gene>
    <name evidence="2" type="ORF">ETU37_21720</name>
</gene>
<dbReference type="GO" id="GO:0016853">
    <property type="term" value="F:isomerase activity"/>
    <property type="evidence" value="ECO:0007669"/>
    <property type="project" value="UniProtKB-KW"/>
</dbReference>
<accession>A0A4Q5IXG2</accession>
<dbReference type="InterPro" id="IPR036237">
    <property type="entry name" value="Xyl_isomerase-like_sf"/>
</dbReference>
<organism evidence="2 3">
    <name type="scientific">Nocardioides iriomotensis</name>
    <dbReference type="NCBI Taxonomy" id="715784"/>
    <lineage>
        <taxon>Bacteria</taxon>
        <taxon>Bacillati</taxon>
        <taxon>Actinomycetota</taxon>
        <taxon>Actinomycetes</taxon>
        <taxon>Propionibacteriales</taxon>
        <taxon>Nocardioidaceae</taxon>
        <taxon>Nocardioides</taxon>
    </lineage>
</organism>
<dbReference type="Pfam" id="PF01261">
    <property type="entry name" value="AP_endonuc_2"/>
    <property type="match status" value="1"/>
</dbReference>
<dbReference type="PANTHER" id="PTHR12110">
    <property type="entry name" value="HYDROXYPYRUVATE ISOMERASE"/>
    <property type="match status" value="1"/>
</dbReference>
<name>A0A4Q5IXG2_9ACTN</name>
<dbReference type="Proteomes" id="UP000291189">
    <property type="component" value="Unassembled WGS sequence"/>
</dbReference>
<proteinExistence type="predicted"/>
<dbReference type="SUPFAM" id="SSF51658">
    <property type="entry name" value="Xylose isomerase-like"/>
    <property type="match status" value="1"/>
</dbReference>
<dbReference type="AlphaFoldDB" id="A0A4Q5IXG2"/>
<dbReference type="OrthoDB" id="9801426at2"/>